<feature type="domain" description="F-box/LRR-repeat protein 15-like leucin rich repeat" evidence="2">
    <location>
        <begin position="381"/>
        <end position="475"/>
    </location>
</feature>
<dbReference type="PANTHER" id="PTHR13318">
    <property type="entry name" value="PARTNER OF PAIRED, ISOFORM B-RELATED"/>
    <property type="match status" value="1"/>
</dbReference>
<dbReference type="InterPro" id="IPR032675">
    <property type="entry name" value="LRR_dom_sf"/>
</dbReference>
<feature type="region of interest" description="Disordered" evidence="1">
    <location>
        <begin position="1"/>
        <end position="55"/>
    </location>
</feature>
<organism evidence="3 4">
    <name type="scientific">[Candida] railenensis</name>
    <dbReference type="NCBI Taxonomy" id="45579"/>
    <lineage>
        <taxon>Eukaryota</taxon>
        <taxon>Fungi</taxon>
        <taxon>Dikarya</taxon>
        <taxon>Ascomycota</taxon>
        <taxon>Saccharomycotina</taxon>
        <taxon>Pichiomycetes</taxon>
        <taxon>Debaryomycetaceae</taxon>
        <taxon>Kurtzmaniella</taxon>
    </lineage>
</organism>
<evidence type="ECO:0000256" key="1">
    <source>
        <dbReference type="SAM" id="MobiDB-lite"/>
    </source>
</evidence>
<dbReference type="InterPro" id="IPR057207">
    <property type="entry name" value="FBXL15_LRR"/>
</dbReference>
<evidence type="ECO:0000259" key="2">
    <source>
        <dbReference type="Pfam" id="PF25372"/>
    </source>
</evidence>
<dbReference type="GO" id="GO:0019005">
    <property type="term" value="C:SCF ubiquitin ligase complex"/>
    <property type="evidence" value="ECO:0007669"/>
    <property type="project" value="TreeGrafter"/>
</dbReference>
<dbReference type="Gene3D" id="3.80.10.10">
    <property type="entry name" value="Ribonuclease Inhibitor"/>
    <property type="match status" value="1"/>
</dbReference>
<feature type="region of interest" description="Disordered" evidence="1">
    <location>
        <begin position="81"/>
        <end position="108"/>
    </location>
</feature>
<keyword evidence="4" id="KW-1185">Reference proteome</keyword>
<dbReference type="GO" id="GO:0031146">
    <property type="term" value="P:SCF-dependent proteasomal ubiquitin-dependent protein catabolic process"/>
    <property type="evidence" value="ECO:0007669"/>
    <property type="project" value="TreeGrafter"/>
</dbReference>
<accession>A0A9P0QPM4</accession>
<protein>
    <submittedName>
        <fullName evidence="3">Antagonist of mitotic exit network protein 1</fullName>
    </submittedName>
</protein>
<evidence type="ECO:0000313" key="4">
    <source>
        <dbReference type="Proteomes" id="UP000837801"/>
    </source>
</evidence>
<dbReference type="InterPro" id="IPR006553">
    <property type="entry name" value="Leu-rich_rpt_Cys-con_subtyp"/>
</dbReference>
<comment type="caution">
    <text evidence="3">The sequence shown here is derived from an EMBL/GenBank/DDBJ whole genome shotgun (WGS) entry which is preliminary data.</text>
</comment>
<sequence length="609" mass="69559">MSFKPVSANETKPLPRQQSSTTQYVYNPFVTNNSKEQVDSGCSETSTMEIDPEDKTTYSCEQAIKRSKSCSILPTQLTRRSSTSSVRRFQRRKGRLSITPPRNNPMSLMSEDFSEQEFSFSEEFSMNSPFSISSSGSADSDLESLPDTDESTPNTSPLYNSNKTCFPFFKSNRSISSYFSLEQKKLEEKEQDELRRRLKGPSIFEIPEIVYKIIDFADAQNTNIPQEGATVRRKPLSFKHAMLIYGNKEDAKAAMTASKNVSSVEANNADNATSRGILHNCLLVNKLFNQVTTEFMNKKFFFSSEGNFMKYLQSKIKEQESSLLKPVTKMSPSMIVLHKLFSVKSEAVELLNKQLDYSNLEWIEFFMCPKLLPSPFMFESNGHKIKKFVVTGSKVLDDNFMIHLSKKCRNLEVLDIRACELVSDSGIYSIGKYCRNLKVINFGRKKRGHLITDNSLSNLVKNNPKLNTIGLAGCHVSDKVIWDIAIHCNQAVERLSLNNCALITNQSIPLILHSNYLPNLSVLELRFVEQLTNFKPIIEFKRRQQFKGISILIEVCEDLCAKMRQQEIDMDKVLSKRIFKDILEYVNDSNNDDDVSHVHFINERRSLVR</sequence>
<dbReference type="CDD" id="cd09293">
    <property type="entry name" value="AMN1"/>
    <property type="match status" value="1"/>
</dbReference>
<dbReference type="SMART" id="SM00367">
    <property type="entry name" value="LRR_CC"/>
    <property type="match status" value="4"/>
</dbReference>
<gene>
    <name evidence="3" type="ORF">CLIB1423_06S05886</name>
</gene>
<dbReference type="Proteomes" id="UP000837801">
    <property type="component" value="Unassembled WGS sequence"/>
</dbReference>
<feature type="compositionally biased region" description="Acidic residues" evidence="1">
    <location>
        <begin position="140"/>
        <end position="150"/>
    </location>
</feature>
<dbReference type="SUPFAM" id="SSF52047">
    <property type="entry name" value="RNI-like"/>
    <property type="match status" value="1"/>
</dbReference>
<reference evidence="3" key="1">
    <citation type="submission" date="2022-03" db="EMBL/GenBank/DDBJ databases">
        <authorList>
            <person name="Legras J.-L."/>
            <person name="Devillers H."/>
            <person name="Grondin C."/>
        </authorList>
    </citation>
    <scope>NUCLEOTIDE SEQUENCE</scope>
    <source>
        <strain evidence="3">CLIB 1423</strain>
    </source>
</reference>
<dbReference type="AlphaFoldDB" id="A0A9P0QPM4"/>
<evidence type="ECO:0000313" key="3">
    <source>
        <dbReference type="EMBL" id="CAH2352413.1"/>
    </source>
</evidence>
<feature type="region of interest" description="Disordered" evidence="1">
    <location>
        <begin position="131"/>
        <end position="158"/>
    </location>
</feature>
<name>A0A9P0QPM4_9ASCO</name>
<feature type="compositionally biased region" description="Polar residues" evidence="1">
    <location>
        <begin position="16"/>
        <end position="48"/>
    </location>
</feature>
<dbReference type="OrthoDB" id="550575at2759"/>
<dbReference type="Pfam" id="PF25372">
    <property type="entry name" value="DUF7885"/>
    <property type="match status" value="1"/>
</dbReference>
<dbReference type="EMBL" id="CAKXYY010000006">
    <property type="protein sequence ID" value="CAH2352413.1"/>
    <property type="molecule type" value="Genomic_DNA"/>
</dbReference>
<proteinExistence type="predicted"/>